<evidence type="ECO:0000256" key="1">
    <source>
        <dbReference type="ARBA" id="ARBA00022729"/>
    </source>
</evidence>
<keyword evidence="5" id="KW-1185">Reference proteome</keyword>
<protein>
    <submittedName>
        <fullName evidence="4">Lytic polysaccharide monooxygenase</fullName>
    </submittedName>
</protein>
<dbReference type="RefSeq" id="WP_239677189.1">
    <property type="nucleotide sequence ID" value="NZ_CP070499.1"/>
</dbReference>
<dbReference type="EMBL" id="CP070499">
    <property type="protein sequence ID" value="QSB15021.1"/>
    <property type="molecule type" value="Genomic_DNA"/>
</dbReference>
<dbReference type="KEGG" id="nhy:JQS43_01125"/>
<evidence type="ECO:0000313" key="5">
    <source>
        <dbReference type="Proteomes" id="UP000662857"/>
    </source>
</evidence>
<keyword evidence="4" id="KW-0503">Monooxygenase</keyword>
<reference evidence="4" key="1">
    <citation type="submission" date="2021-02" db="EMBL/GenBank/DDBJ databases">
        <title>Natrosporangium hydrolyticum gen. nov., sp. nov, a haloalkaliphilic actinobacterium from a soda solonchak soil.</title>
        <authorList>
            <person name="Sorokin D.Y."/>
            <person name="Khijniak T.V."/>
            <person name="Zakharycheva A.P."/>
            <person name="Boueva O.V."/>
            <person name="Ariskina E.V."/>
            <person name="Hahnke R.L."/>
            <person name="Bunk B."/>
            <person name="Sproer C."/>
            <person name="Schumann P."/>
            <person name="Evtushenko L.I."/>
            <person name="Kublanov I.V."/>
        </authorList>
    </citation>
    <scope>NUCLEOTIDE SEQUENCE</scope>
    <source>
        <strain evidence="4">DSM 106523</strain>
    </source>
</reference>
<dbReference type="InterPro" id="IPR051024">
    <property type="entry name" value="GlcNAc_Chitin_IntDeg"/>
</dbReference>
<evidence type="ECO:0000256" key="2">
    <source>
        <dbReference type="SAM" id="SignalP"/>
    </source>
</evidence>
<keyword evidence="4" id="KW-0560">Oxidoreductase</keyword>
<organism evidence="4 5">
    <name type="scientific">Natronosporangium hydrolyticum</name>
    <dbReference type="NCBI Taxonomy" id="2811111"/>
    <lineage>
        <taxon>Bacteria</taxon>
        <taxon>Bacillati</taxon>
        <taxon>Actinomycetota</taxon>
        <taxon>Actinomycetes</taxon>
        <taxon>Micromonosporales</taxon>
        <taxon>Micromonosporaceae</taxon>
        <taxon>Natronosporangium</taxon>
    </lineage>
</organism>
<gene>
    <name evidence="4" type="ORF">JQS43_01125</name>
</gene>
<dbReference type="InterPro" id="IPR004302">
    <property type="entry name" value="Cellulose/chitin-bd_N"/>
</dbReference>
<evidence type="ECO:0000259" key="3">
    <source>
        <dbReference type="Pfam" id="PF03067"/>
    </source>
</evidence>
<dbReference type="SUPFAM" id="SSF81296">
    <property type="entry name" value="E set domains"/>
    <property type="match status" value="1"/>
</dbReference>
<dbReference type="InterPro" id="IPR014756">
    <property type="entry name" value="Ig_E-set"/>
</dbReference>
<dbReference type="Gene3D" id="2.70.50.50">
    <property type="entry name" value="chitin-binding protein cbp21"/>
    <property type="match status" value="1"/>
</dbReference>
<dbReference type="AlphaFoldDB" id="A0A895YC36"/>
<dbReference type="Pfam" id="PF03067">
    <property type="entry name" value="LPMO_10"/>
    <property type="match status" value="1"/>
</dbReference>
<sequence>MRRVAATLAAATVALGAGLLVNPTPAAAHGATMFPGSRQYLCWEDGMQDDGQISPTNPACAAAVQQSGTTPLYNWFGNLNSQNNGGTVGSIPDGTICSGGNQGPYDFSPYSDMRDDWPRTNLNAGQTYEFTHNNWAHHPGNFDVYVTQQGWDQSELRWADLELIHTEWDPPQQGDTGGLGYYYWDVTLPADRSGYHMIFVHWVRSDSPEDFFSCSDVVLS</sequence>
<feature type="chain" id="PRO_5034458574" evidence="2">
    <location>
        <begin position="29"/>
        <end position="220"/>
    </location>
</feature>
<dbReference type="PANTHER" id="PTHR34823:SF1">
    <property type="entry name" value="CHITIN-BINDING TYPE-4 DOMAIN-CONTAINING PROTEIN"/>
    <property type="match status" value="1"/>
</dbReference>
<dbReference type="GO" id="GO:0004497">
    <property type="term" value="F:monooxygenase activity"/>
    <property type="evidence" value="ECO:0007669"/>
    <property type="project" value="UniProtKB-KW"/>
</dbReference>
<evidence type="ECO:0000313" key="4">
    <source>
        <dbReference type="EMBL" id="QSB15021.1"/>
    </source>
</evidence>
<dbReference type="PANTHER" id="PTHR34823">
    <property type="entry name" value="GLCNAC-BINDING PROTEIN A"/>
    <property type="match status" value="1"/>
</dbReference>
<dbReference type="CDD" id="cd21177">
    <property type="entry name" value="LPMO_AA10"/>
    <property type="match status" value="1"/>
</dbReference>
<keyword evidence="1 2" id="KW-0732">Signal</keyword>
<feature type="domain" description="Chitin-binding type-4" evidence="3">
    <location>
        <begin position="29"/>
        <end position="217"/>
    </location>
</feature>
<dbReference type="Proteomes" id="UP000662857">
    <property type="component" value="Chromosome"/>
</dbReference>
<feature type="signal peptide" evidence="2">
    <location>
        <begin position="1"/>
        <end position="28"/>
    </location>
</feature>
<name>A0A895YC36_9ACTN</name>
<proteinExistence type="predicted"/>
<accession>A0A895YC36</accession>